<evidence type="ECO:0008006" key="5">
    <source>
        <dbReference type="Google" id="ProtNLM"/>
    </source>
</evidence>
<dbReference type="InterPro" id="IPR011060">
    <property type="entry name" value="RibuloseP-bd_barrel"/>
</dbReference>
<sequence length="225" mass="23328">MTGLSACAATYPFNTGLADRVRNSPGTALAGSLYAVPPQNRPATAQLLADQQHWVHADVFADRRTGVGVDQIRDLSDGGTGPVDVHLLTAGALDALDAVRRPGIARITFPYESVPDAPAVAEGIRASGISPWLALAPDTSLESCADVLPYVDGLLVMLIAPGTHGSSDPALLSKVRQAAPTTPVGVDGGVGEDNLDRVLAAGATYVVIGRRLFDLTTPSRKEDTP</sequence>
<evidence type="ECO:0000256" key="2">
    <source>
        <dbReference type="ARBA" id="ARBA00023235"/>
    </source>
</evidence>
<evidence type="ECO:0000313" key="4">
    <source>
        <dbReference type="Proteomes" id="UP001224661"/>
    </source>
</evidence>
<dbReference type="SUPFAM" id="SSF51366">
    <property type="entry name" value="Ribulose-phoshate binding barrel"/>
    <property type="match status" value="1"/>
</dbReference>
<accession>A0ABT6S091</accession>
<dbReference type="PANTHER" id="PTHR11749">
    <property type="entry name" value="RIBULOSE-5-PHOSPHATE-3-EPIMERASE"/>
    <property type="match status" value="1"/>
</dbReference>
<dbReference type="Proteomes" id="UP001224661">
    <property type="component" value="Unassembled WGS sequence"/>
</dbReference>
<dbReference type="EMBL" id="JASCIR010000039">
    <property type="protein sequence ID" value="MDI3390108.1"/>
    <property type="molecule type" value="Genomic_DNA"/>
</dbReference>
<reference evidence="3 4" key="1">
    <citation type="submission" date="2023-05" db="EMBL/GenBank/DDBJ databases">
        <title>Draft genome sequence of Streptomyces sp. B-S-A8 isolated from a cave soil in Thailand.</title>
        <authorList>
            <person name="Chamroensaksri N."/>
            <person name="Muangham S."/>
        </authorList>
    </citation>
    <scope>NUCLEOTIDE SEQUENCE [LARGE SCALE GENOMIC DNA]</scope>
    <source>
        <strain evidence="3 4">B-S-A8</strain>
    </source>
</reference>
<dbReference type="InterPro" id="IPR000056">
    <property type="entry name" value="Ribul_P_3_epim-like"/>
</dbReference>
<dbReference type="Pfam" id="PF00834">
    <property type="entry name" value="Ribul_P_3_epim"/>
    <property type="match status" value="1"/>
</dbReference>
<keyword evidence="1" id="KW-0479">Metal-binding</keyword>
<comment type="caution">
    <text evidence="3">The sequence shown here is derived from an EMBL/GenBank/DDBJ whole genome shotgun (WGS) entry which is preliminary data.</text>
</comment>
<dbReference type="InterPro" id="IPR013785">
    <property type="entry name" value="Aldolase_TIM"/>
</dbReference>
<keyword evidence="2" id="KW-0413">Isomerase</keyword>
<gene>
    <name evidence="3" type="ORF">QIS99_28540</name>
</gene>
<keyword evidence="4" id="KW-1185">Reference proteome</keyword>
<proteinExistence type="predicted"/>
<protein>
    <recommendedName>
        <fullName evidence="5">Ribulose-phosphate 3-epimerase</fullName>
    </recommendedName>
</protein>
<evidence type="ECO:0000256" key="1">
    <source>
        <dbReference type="ARBA" id="ARBA00022723"/>
    </source>
</evidence>
<name>A0ABT6S091_9ACTN</name>
<dbReference type="Gene3D" id="3.20.20.70">
    <property type="entry name" value="Aldolase class I"/>
    <property type="match status" value="1"/>
</dbReference>
<dbReference type="RefSeq" id="WP_282516586.1">
    <property type="nucleotide sequence ID" value="NZ_JASCIR010000039.1"/>
</dbReference>
<evidence type="ECO:0000313" key="3">
    <source>
        <dbReference type="EMBL" id="MDI3390108.1"/>
    </source>
</evidence>
<organism evidence="3 4">
    <name type="scientific">Streptomyces solicavernae</name>
    <dbReference type="NCBI Taxonomy" id="3043614"/>
    <lineage>
        <taxon>Bacteria</taxon>
        <taxon>Bacillati</taxon>
        <taxon>Actinomycetota</taxon>
        <taxon>Actinomycetes</taxon>
        <taxon>Kitasatosporales</taxon>
        <taxon>Streptomycetaceae</taxon>
        <taxon>Streptomyces</taxon>
    </lineage>
</organism>